<proteinExistence type="predicted"/>
<protein>
    <submittedName>
        <fullName evidence="1">Uncharacterized protein</fullName>
    </submittedName>
</protein>
<name>A0ACC0N913_RHOML</name>
<evidence type="ECO:0000313" key="2">
    <source>
        <dbReference type="Proteomes" id="UP001062846"/>
    </source>
</evidence>
<sequence>MSSSPCSIRAVHYRDEIWTVELPNGQLGWCTARRWHCCAPLVHVTIPGYTPKRRTPFTGGTT</sequence>
<accession>A0ACC0N913</accession>
<reference evidence="1" key="1">
    <citation type="submission" date="2022-02" db="EMBL/GenBank/DDBJ databases">
        <title>Plant Genome Project.</title>
        <authorList>
            <person name="Zhang R.-G."/>
        </authorList>
    </citation>
    <scope>NUCLEOTIDE SEQUENCE</scope>
    <source>
        <strain evidence="1">AT1</strain>
    </source>
</reference>
<dbReference type="Proteomes" id="UP001062846">
    <property type="component" value="Chromosome 7"/>
</dbReference>
<dbReference type="EMBL" id="CM046394">
    <property type="protein sequence ID" value="KAI8549073.1"/>
    <property type="molecule type" value="Genomic_DNA"/>
</dbReference>
<organism evidence="1 2">
    <name type="scientific">Rhododendron molle</name>
    <name type="common">Chinese azalea</name>
    <name type="synonym">Azalea mollis</name>
    <dbReference type="NCBI Taxonomy" id="49168"/>
    <lineage>
        <taxon>Eukaryota</taxon>
        <taxon>Viridiplantae</taxon>
        <taxon>Streptophyta</taxon>
        <taxon>Embryophyta</taxon>
        <taxon>Tracheophyta</taxon>
        <taxon>Spermatophyta</taxon>
        <taxon>Magnoliopsida</taxon>
        <taxon>eudicotyledons</taxon>
        <taxon>Gunneridae</taxon>
        <taxon>Pentapetalae</taxon>
        <taxon>asterids</taxon>
        <taxon>Ericales</taxon>
        <taxon>Ericaceae</taxon>
        <taxon>Ericoideae</taxon>
        <taxon>Rhodoreae</taxon>
        <taxon>Rhododendron</taxon>
    </lineage>
</organism>
<gene>
    <name evidence="1" type="ORF">RHMOL_Rhmol07G0322900</name>
</gene>
<comment type="caution">
    <text evidence="1">The sequence shown here is derived from an EMBL/GenBank/DDBJ whole genome shotgun (WGS) entry which is preliminary data.</text>
</comment>
<keyword evidence="2" id="KW-1185">Reference proteome</keyword>
<evidence type="ECO:0000313" key="1">
    <source>
        <dbReference type="EMBL" id="KAI8549073.1"/>
    </source>
</evidence>